<name>A0A2U2MXT7_9GAMM</name>
<evidence type="ECO:0000256" key="1">
    <source>
        <dbReference type="ARBA" id="ARBA00023015"/>
    </source>
</evidence>
<dbReference type="AlphaFoldDB" id="A0A2U2MXT7"/>
<keyword evidence="4" id="KW-1185">Reference proteome</keyword>
<comment type="caution">
    <text evidence="3">The sequence shown here is derived from an EMBL/GenBank/DDBJ whole genome shotgun (WGS) entry which is preliminary data.</text>
</comment>
<proteinExistence type="predicted"/>
<keyword evidence="1" id="KW-0805">Transcription regulation</keyword>
<dbReference type="InterPro" id="IPR053721">
    <property type="entry name" value="Fimbrial_Adhesin_Reg"/>
</dbReference>
<evidence type="ECO:0000313" key="4">
    <source>
        <dbReference type="Proteomes" id="UP000245474"/>
    </source>
</evidence>
<dbReference type="RefSeq" id="WP_109679744.1">
    <property type="nucleotide sequence ID" value="NZ_CP086615.1"/>
</dbReference>
<accession>A0A2U2MXT7</accession>
<keyword evidence="2" id="KW-0804">Transcription</keyword>
<organism evidence="3 4">
    <name type="scientific">Sediminicurvatus halobius</name>
    <dbReference type="NCBI Taxonomy" id="2182432"/>
    <lineage>
        <taxon>Bacteria</taxon>
        <taxon>Pseudomonadati</taxon>
        <taxon>Pseudomonadota</taxon>
        <taxon>Gammaproteobacteria</taxon>
        <taxon>Chromatiales</taxon>
        <taxon>Ectothiorhodospiraceae</taxon>
        <taxon>Sediminicurvatus</taxon>
    </lineage>
</organism>
<sequence>MGQDRARRMLGRPVLTQDQFERYESARDPNQPGVLATREVLVEGDGVSVAAENHGISRGTVHKRLKGILARAAKVGETITVRFQCVGRDPVAFAEALGCDPSEIRWYPPAALADAIGLMRSCAAANDLVWPDLRSALSLLPGAEEFTLTLARFFGESPAAYRASCQELLAELGARTGLVDIELPLPAADYERLEEIAAQTPIAPECPEDVEHNALWEITAWLPYARSRATQRELLDLFRNPTRGRPSEGARAITERIFREVGVGILEHATPGVARAPEGVAAFARMLIQEYPARISREHYMRPVYRREALARALNACRGKLGPRLRSAPGRVAVKRIYLDGVPPNSAFREAGFNSVPARDLYHLRHGLAPEGKYISLHYLTSAEVKPALEAALSELGAEPLAVAAESGVERSISMPVRV</sequence>
<evidence type="ECO:0000313" key="3">
    <source>
        <dbReference type="EMBL" id="PWG61592.1"/>
    </source>
</evidence>
<reference evidence="3 4" key="1">
    <citation type="submission" date="2018-05" db="EMBL/GenBank/DDBJ databases">
        <title>Spiribacter halobius sp. nov., a moderately halophilic bacterium isolated from marine solar saltern.</title>
        <authorList>
            <person name="Zheng W.-S."/>
            <person name="Lu D.-C."/>
            <person name="Du Z.-J."/>
        </authorList>
    </citation>
    <scope>NUCLEOTIDE SEQUENCE [LARGE SCALE GENOMIC DNA]</scope>
    <source>
        <strain evidence="3 4">E85</strain>
    </source>
</reference>
<evidence type="ECO:0000256" key="2">
    <source>
        <dbReference type="ARBA" id="ARBA00023163"/>
    </source>
</evidence>
<dbReference type="Gene3D" id="1.10.10.2690">
    <property type="match status" value="1"/>
</dbReference>
<gene>
    <name evidence="3" type="ORF">DEM34_15495</name>
</gene>
<protein>
    <submittedName>
        <fullName evidence="3">Uncharacterized protein</fullName>
    </submittedName>
</protein>
<dbReference type="EMBL" id="QFFI01000030">
    <property type="protein sequence ID" value="PWG61592.1"/>
    <property type="molecule type" value="Genomic_DNA"/>
</dbReference>
<dbReference type="Proteomes" id="UP000245474">
    <property type="component" value="Unassembled WGS sequence"/>
</dbReference>